<evidence type="ECO:0000256" key="10">
    <source>
        <dbReference type="ARBA" id="ARBA00066767"/>
    </source>
</evidence>
<accession>A0A1C3EM12</accession>
<dbReference type="GO" id="GO:0008914">
    <property type="term" value="F:leucyl-tRNA--protein transferase activity"/>
    <property type="evidence" value="ECO:0007669"/>
    <property type="project" value="UniProtKB-UniRule"/>
</dbReference>
<evidence type="ECO:0000256" key="11">
    <source>
        <dbReference type="ARBA" id="ARBA00074372"/>
    </source>
</evidence>
<dbReference type="Gene3D" id="3.30.70.3550">
    <property type="entry name" value="Leucyl/phenylalanyl-tRNA-protein transferase, N-terminal domain"/>
    <property type="match status" value="1"/>
</dbReference>
<reference evidence="16 17" key="1">
    <citation type="submission" date="2016-05" db="EMBL/GenBank/DDBJ databases">
        <title>Genomic Taxonomy of the Vibrionaceae.</title>
        <authorList>
            <person name="Gomez-Gil B."/>
            <person name="Enciso-Ibarra J."/>
        </authorList>
    </citation>
    <scope>NUCLEOTIDE SEQUENCE [LARGE SCALE GENOMIC DNA]</scope>
    <source>
        <strain evidence="16 17">CAIM 1920</strain>
    </source>
</reference>
<evidence type="ECO:0000256" key="7">
    <source>
        <dbReference type="ARBA" id="ARBA00051538"/>
    </source>
</evidence>
<organism evidence="16 17">
    <name type="scientific">Veronia pacifica</name>
    <dbReference type="NCBI Taxonomy" id="1080227"/>
    <lineage>
        <taxon>Bacteria</taxon>
        <taxon>Pseudomonadati</taxon>
        <taxon>Pseudomonadota</taxon>
        <taxon>Gammaproteobacteria</taxon>
        <taxon>Vibrionales</taxon>
        <taxon>Vibrionaceae</taxon>
        <taxon>Veronia</taxon>
    </lineage>
</organism>
<dbReference type="GO" id="GO:0005737">
    <property type="term" value="C:cytoplasm"/>
    <property type="evidence" value="ECO:0007669"/>
    <property type="project" value="UniProtKB-SubCell"/>
</dbReference>
<dbReference type="InterPro" id="IPR016181">
    <property type="entry name" value="Acyl_CoA_acyltransferase"/>
</dbReference>
<evidence type="ECO:0000256" key="9">
    <source>
        <dbReference type="ARBA" id="ARBA00061535"/>
    </source>
</evidence>
<keyword evidence="4 15" id="KW-0012">Acyltransferase</keyword>
<dbReference type="Proteomes" id="UP000094936">
    <property type="component" value="Unassembled WGS sequence"/>
</dbReference>
<name>A0A1C3EM12_9GAMM</name>
<evidence type="ECO:0000256" key="8">
    <source>
        <dbReference type="ARBA" id="ARBA00054043"/>
    </source>
</evidence>
<evidence type="ECO:0000313" key="16">
    <source>
        <dbReference type="EMBL" id="ODA34268.1"/>
    </source>
</evidence>
<protein>
    <recommendedName>
        <fullName evidence="11 15">Leucyl/phenylalanyl-tRNA--protein transferase</fullName>
        <ecNumber evidence="10 15">2.3.2.6</ecNumber>
    </recommendedName>
    <alternativeName>
        <fullName evidence="12 15">L/F-transferase</fullName>
    </alternativeName>
    <alternativeName>
        <fullName evidence="13 15">Leucyltransferase</fullName>
    </alternativeName>
    <alternativeName>
        <fullName evidence="14 15">Phenyalanyltransferase</fullName>
    </alternativeName>
</protein>
<keyword evidence="3 15" id="KW-0808">Transferase</keyword>
<dbReference type="InterPro" id="IPR042203">
    <property type="entry name" value="Leu/Phe-tRNA_Trfase_C"/>
</dbReference>
<dbReference type="InterPro" id="IPR042221">
    <property type="entry name" value="Leu/Phe-tRNA_Trfase_N"/>
</dbReference>
<sequence>MTIYLPPLEDNPNYFPPVSDALDDPDGLLAIGGDLSTKRLHQAYRRGIFPWFSNNDPYLWWSPSERAIFSAPDFTPNKSLRKFARKADYRVSINTAFSDVIYNCALIRGDDQVWITQEMREAYTELHLKGLCHSVEVWYQDELIGGLYGVSVGQMFCGESMFSKRSNASKIALWAFCEHFSAAGGKVIDCQMMTEHLASLGAVAIKREEFIPLLDTLKDKYLKHEVYDPQWLMGQENDD</sequence>
<dbReference type="HAMAP" id="MF_00688">
    <property type="entry name" value="Leu_Phe_trans"/>
    <property type="match status" value="1"/>
</dbReference>
<dbReference type="NCBIfam" id="TIGR00667">
    <property type="entry name" value="aat"/>
    <property type="match status" value="1"/>
</dbReference>
<dbReference type="InterPro" id="IPR004616">
    <property type="entry name" value="Leu/Phe-tRNA_Trfase"/>
</dbReference>
<comment type="subcellular location">
    <subcellularLocation>
        <location evidence="1 15">Cytoplasm</location>
    </subcellularLocation>
</comment>
<comment type="catalytic activity">
    <reaction evidence="6 15">
        <text>N-terminal L-arginyl-[protein] + L-leucyl-tRNA(Leu) = N-terminal L-leucyl-L-arginyl-[protein] + tRNA(Leu) + H(+)</text>
        <dbReference type="Rhea" id="RHEA:50416"/>
        <dbReference type="Rhea" id="RHEA-COMP:9613"/>
        <dbReference type="Rhea" id="RHEA-COMP:9622"/>
        <dbReference type="Rhea" id="RHEA-COMP:12672"/>
        <dbReference type="Rhea" id="RHEA-COMP:12673"/>
        <dbReference type="ChEBI" id="CHEBI:15378"/>
        <dbReference type="ChEBI" id="CHEBI:64719"/>
        <dbReference type="ChEBI" id="CHEBI:78442"/>
        <dbReference type="ChEBI" id="CHEBI:78494"/>
        <dbReference type="ChEBI" id="CHEBI:133044"/>
        <dbReference type="EC" id="2.3.2.6"/>
    </reaction>
</comment>
<dbReference type="Gene3D" id="3.40.630.70">
    <property type="entry name" value="Leucyl/phenylalanyl-tRNA-protein transferase, C-terminal domain"/>
    <property type="match status" value="1"/>
</dbReference>
<evidence type="ECO:0000256" key="3">
    <source>
        <dbReference type="ARBA" id="ARBA00022679"/>
    </source>
</evidence>
<dbReference type="Pfam" id="PF03588">
    <property type="entry name" value="Leu_Phe_trans"/>
    <property type="match status" value="1"/>
</dbReference>
<evidence type="ECO:0000256" key="2">
    <source>
        <dbReference type="ARBA" id="ARBA00022490"/>
    </source>
</evidence>
<gene>
    <name evidence="15" type="primary">aat</name>
    <name evidence="16" type="ORF">A8L45_06895</name>
</gene>
<comment type="catalytic activity">
    <reaction evidence="7 15">
        <text>N-terminal L-lysyl-[protein] + L-leucyl-tRNA(Leu) = N-terminal L-leucyl-L-lysyl-[protein] + tRNA(Leu) + H(+)</text>
        <dbReference type="Rhea" id="RHEA:12340"/>
        <dbReference type="Rhea" id="RHEA-COMP:9613"/>
        <dbReference type="Rhea" id="RHEA-COMP:9622"/>
        <dbReference type="Rhea" id="RHEA-COMP:12670"/>
        <dbReference type="Rhea" id="RHEA-COMP:12671"/>
        <dbReference type="ChEBI" id="CHEBI:15378"/>
        <dbReference type="ChEBI" id="CHEBI:65249"/>
        <dbReference type="ChEBI" id="CHEBI:78442"/>
        <dbReference type="ChEBI" id="CHEBI:78494"/>
        <dbReference type="ChEBI" id="CHEBI:133043"/>
        <dbReference type="EC" id="2.3.2.6"/>
    </reaction>
</comment>
<dbReference type="EMBL" id="LYBM01000009">
    <property type="protein sequence ID" value="ODA34268.1"/>
    <property type="molecule type" value="Genomic_DNA"/>
</dbReference>
<dbReference type="FunFam" id="3.40.630.70:FF:000001">
    <property type="entry name" value="Leucyl/phenylalanyl-tRNA--protein transferase"/>
    <property type="match status" value="1"/>
</dbReference>
<dbReference type="FunFam" id="3.30.70.3550:FF:000001">
    <property type="entry name" value="Leucyl/phenylalanyl-tRNA--protein transferase"/>
    <property type="match status" value="1"/>
</dbReference>
<evidence type="ECO:0000313" key="17">
    <source>
        <dbReference type="Proteomes" id="UP000094936"/>
    </source>
</evidence>
<evidence type="ECO:0000256" key="5">
    <source>
        <dbReference type="ARBA" id="ARBA00050607"/>
    </source>
</evidence>
<comment type="caution">
    <text evidence="16">The sequence shown here is derived from an EMBL/GenBank/DDBJ whole genome shotgun (WGS) entry which is preliminary data.</text>
</comment>
<evidence type="ECO:0000256" key="13">
    <source>
        <dbReference type="ARBA" id="ARBA00077165"/>
    </source>
</evidence>
<comment type="similarity">
    <text evidence="9 15">Belongs to the L/F-transferase family.</text>
</comment>
<evidence type="ECO:0000256" key="14">
    <source>
        <dbReference type="ARBA" id="ARBA00083640"/>
    </source>
</evidence>
<evidence type="ECO:0000256" key="1">
    <source>
        <dbReference type="ARBA" id="ARBA00004496"/>
    </source>
</evidence>
<comment type="function">
    <text evidence="8 15">Functions in the N-end rule pathway of protein degradation where it conjugates Leu, Phe and, less efficiently, Met from aminoacyl-tRNAs to the N-termini of proteins containing an N-terminal arginine or lysine.</text>
</comment>
<evidence type="ECO:0000256" key="12">
    <source>
        <dbReference type="ARBA" id="ARBA00077136"/>
    </source>
</evidence>
<evidence type="ECO:0000256" key="15">
    <source>
        <dbReference type="HAMAP-Rule" id="MF_00688"/>
    </source>
</evidence>
<dbReference type="SUPFAM" id="SSF55729">
    <property type="entry name" value="Acyl-CoA N-acyltransferases (Nat)"/>
    <property type="match status" value="1"/>
</dbReference>
<comment type="catalytic activity">
    <reaction evidence="5 15">
        <text>L-phenylalanyl-tRNA(Phe) + an N-terminal L-alpha-aminoacyl-[protein] = an N-terminal L-phenylalanyl-L-alpha-aminoacyl-[protein] + tRNA(Phe)</text>
        <dbReference type="Rhea" id="RHEA:43632"/>
        <dbReference type="Rhea" id="RHEA-COMP:9668"/>
        <dbReference type="Rhea" id="RHEA-COMP:9699"/>
        <dbReference type="Rhea" id="RHEA-COMP:10636"/>
        <dbReference type="Rhea" id="RHEA-COMP:10637"/>
        <dbReference type="ChEBI" id="CHEBI:78442"/>
        <dbReference type="ChEBI" id="CHEBI:78531"/>
        <dbReference type="ChEBI" id="CHEBI:78597"/>
        <dbReference type="ChEBI" id="CHEBI:83561"/>
        <dbReference type="EC" id="2.3.2.6"/>
    </reaction>
</comment>
<keyword evidence="2 15" id="KW-0963">Cytoplasm</keyword>
<evidence type="ECO:0000256" key="4">
    <source>
        <dbReference type="ARBA" id="ARBA00023315"/>
    </source>
</evidence>
<dbReference type="GO" id="GO:0030163">
    <property type="term" value="P:protein catabolic process"/>
    <property type="evidence" value="ECO:0007669"/>
    <property type="project" value="UniProtKB-UniRule"/>
</dbReference>
<dbReference type="EC" id="2.3.2.6" evidence="10 15"/>
<dbReference type="PANTHER" id="PTHR30098">
    <property type="entry name" value="LEUCYL/PHENYLALANYL-TRNA--PROTEIN TRANSFERASE"/>
    <property type="match status" value="1"/>
</dbReference>
<dbReference type="AlphaFoldDB" id="A0A1C3EM12"/>
<dbReference type="STRING" id="1080227.A8L45_06895"/>
<proteinExistence type="inferred from homology"/>
<keyword evidence="17" id="KW-1185">Reference proteome</keyword>
<evidence type="ECO:0000256" key="6">
    <source>
        <dbReference type="ARBA" id="ARBA00050652"/>
    </source>
</evidence>
<dbReference type="RefSeq" id="WP_068900580.1">
    <property type="nucleotide sequence ID" value="NZ_JBHUIF010000009.1"/>
</dbReference>
<dbReference type="PANTHER" id="PTHR30098:SF2">
    <property type="entry name" value="LEUCYL_PHENYLALANYL-TRNA--PROTEIN TRANSFERASE"/>
    <property type="match status" value="1"/>
</dbReference>
<dbReference type="OrthoDB" id="9790282at2"/>